<dbReference type="Pfam" id="PF12975">
    <property type="entry name" value="DUF3859"/>
    <property type="match status" value="1"/>
</dbReference>
<feature type="domain" description="DUF3859" evidence="2">
    <location>
        <begin position="22"/>
        <end position="155"/>
    </location>
</feature>
<evidence type="ECO:0000313" key="4">
    <source>
        <dbReference type="Proteomes" id="UP000032232"/>
    </source>
</evidence>
<dbReference type="Gene3D" id="2.60.40.2390">
    <property type="match status" value="1"/>
</dbReference>
<name>A0A0D1CTA5_9RHOB</name>
<keyword evidence="4" id="KW-1185">Reference proteome</keyword>
<accession>A0A0D1CTA5</accession>
<proteinExistence type="predicted"/>
<protein>
    <recommendedName>
        <fullName evidence="2">DUF3859 domain-containing protein</fullName>
    </recommendedName>
</protein>
<reference evidence="3 4" key="1">
    <citation type="submission" date="2015-02" db="EMBL/GenBank/DDBJ databases">
        <title>Genome Sequence of Jannaschia aquimarina DSM28248, a member of the Roseobacter clade.</title>
        <authorList>
            <person name="Voget S."/>
            <person name="Daniel R."/>
        </authorList>
    </citation>
    <scope>NUCLEOTIDE SEQUENCE [LARGE SCALE GENOMIC DNA]</scope>
    <source>
        <strain evidence="3 4">GSW-M26</strain>
    </source>
</reference>
<sequence length="174" mass="19369">MRHRLILATLLACAASLPAQAKVRLVEAGIVCPNDRESAGYRDAPDTEAGRIDLIAEQIEFDLYDRTVPAMEHLSFGFRVQLKADQPETEVTIVVEHPPFGERQVALEQWTQTLVGGESSLNLFTFDYPYEMVPGRWTFSIEIAGQRQVEVPFVVGDRFANANVDQTCLGNLSS</sequence>
<feature type="chain" id="PRO_5002228636" description="DUF3859 domain-containing protein" evidence="1">
    <location>
        <begin position="22"/>
        <end position="174"/>
    </location>
</feature>
<dbReference type="Proteomes" id="UP000032232">
    <property type="component" value="Unassembled WGS sequence"/>
</dbReference>
<dbReference type="OrthoDB" id="7864302at2"/>
<gene>
    <name evidence="3" type="ORF">jaqu_02290</name>
</gene>
<feature type="signal peptide" evidence="1">
    <location>
        <begin position="1"/>
        <end position="21"/>
    </location>
</feature>
<evidence type="ECO:0000313" key="3">
    <source>
        <dbReference type="EMBL" id="KIT18002.1"/>
    </source>
</evidence>
<dbReference type="PATRIC" id="fig|935700.4.peg.251"/>
<evidence type="ECO:0000259" key="2">
    <source>
        <dbReference type="Pfam" id="PF12975"/>
    </source>
</evidence>
<dbReference type="EMBL" id="JYFE01000006">
    <property type="protein sequence ID" value="KIT18002.1"/>
    <property type="molecule type" value="Genomic_DNA"/>
</dbReference>
<evidence type="ECO:0000256" key="1">
    <source>
        <dbReference type="SAM" id="SignalP"/>
    </source>
</evidence>
<dbReference type="STRING" id="935700.jaqu_02290"/>
<dbReference type="InterPro" id="IPR024331">
    <property type="entry name" value="DUF3859"/>
</dbReference>
<dbReference type="AlphaFoldDB" id="A0A0D1CTA5"/>
<organism evidence="3 4">
    <name type="scientific">Jannaschia aquimarina</name>
    <dbReference type="NCBI Taxonomy" id="935700"/>
    <lineage>
        <taxon>Bacteria</taxon>
        <taxon>Pseudomonadati</taxon>
        <taxon>Pseudomonadota</taxon>
        <taxon>Alphaproteobacteria</taxon>
        <taxon>Rhodobacterales</taxon>
        <taxon>Roseobacteraceae</taxon>
        <taxon>Jannaschia</taxon>
    </lineage>
</organism>
<dbReference type="RefSeq" id="WP_052500694.1">
    <property type="nucleotide sequence ID" value="NZ_FZPF01000003.1"/>
</dbReference>
<comment type="caution">
    <text evidence="3">The sequence shown here is derived from an EMBL/GenBank/DDBJ whole genome shotgun (WGS) entry which is preliminary data.</text>
</comment>
<keyword evidence="1" id="KW-0732">Signal</keyword>